<comment type="subcellular location">
    <subcellularLocation>
        <location evidence="1">Cytoplasm</location>
        <location evidence="1">Cytoskeleton</location>
    </subcellularLocation>
</comment>
<dbReference type="OrthoDB" id="301399at2759"/>
<organism evidence="2 3">
    <name type="scientific">Stylonychia lemnae</name>
    <name type="common">Ciliate</name>
    <dbReference type="NCBI Taxonomy" id="5949"/>
    <lineage>
        <taxon>Eukaryota</taxon>
        <taxon>Sar</taxon>
        <taxon>Alveolata</taxon>
        <taxon>Ciliophora</taxon>
        <taxon>Intramacronucleata</taxon>
        <taxon>Spirotrichea</taxon>
        <taxon>Stichotrichia</taxon>
        <taxon>Sporadotrichida</taxon>
        <taxon>Oxytrichidae</taxon>
        <taxon>Stylonychinae</taxon>
        <taxon>Stylonychia</taxon>
    </lineage>
</organism>
<dbReference type="Proteomes" id="UP000039865">
    <property type="component" value="Unassembled WGS sequence"/>
</dbReference>
<dbReference type="PANTHER" id="PTHR11886">
    <property type="entry name" value="DYNEIN LIGHT CHAIN"/>
    <property type="match status" value="1"/>
</dbReference>
<dbReference type="GO" id="GO:0005868">
    <property type="term" value="C:cytoplasmic dynein complex"/>
    <property type="evidence" value="ECO:0007669"/>
    <property type="project" value="TreeGrafter"/>
</dbReference>
<name>A0A078ASP6_STYLE</name>
<dbReference type="SMART" id="SM01375">
    <property type="entry name" value="Dynein_light"/>
    <property type="match status" value="1"/>
</dbReference>
<dbReference type="InterPro" id="IPR001372">
    <property type="entry name" value="Dynein_light_chain_typ-1/2"/>
</dbReference>
<dbReference type="Pfam" id="PF01221">
    <property type="entry name" value="Dynein_light"/>
    <property type="match status" value="1"/>
</dbReference>
<proteinExistence type="inferred from homology"/>
<accession>A0A078ASP6</accession>
<gene>
    <name evidence="2" type="primary">Contig12281.g13115</name>
    <name evidence="2" type="ORF">STYLEM_14272</name>
</gene>
<keyword evidence="1" id="KW-0206">Cytoskeleton</keyword>
<keyword evidence="1" id="KW-0493">Microtubule</keyword>
<evidence type="ECO:0000313" key="3">
    <source>
        <dbReference type="Proteomes" id="UP000039865"/>
    </source>
</evidence>
<dbReference type="GO" id="GO:0007017">
    <property type="term" value="P:microtubule-based process"/>
    <property type="evidence" value="ECO:0007669"/>
    <property type="project" value="InterPro"/>
</dbReference>
<dbReference type="InterPro" id="IPR037177">
    <property type="entry name" value="DLC_sf"/>
</dbReference>
<evidence type="ECO:0000313" key="2">
    <source>
        <dbReference type="EMBL" id="CDW85199.1"/>
    </source>
</evidence>
<keyword evidence="1" id="KW-0963">Cytoplasm</keyword>
<dbReference type="EMBL" id="CCKQ01013528">
    <property type="protein sequence ID" value="CDW85199.1"/>
    <property type="molecule type" value="Genomic_DNA"/>
</dbReference>
<dbReference type="InParanoid" id="A0A078ASP6"/>
<keyword evidence="1" id="KW-0505">Motor protein</keyword>
<dbReference type="AlphaFoldDB" id="A0A078ASP6"/>
<comment type="similarity">
    <text evidence="1">Belongs to the dynein light chain family.</text>
</comment>
<protein>
    <recommendedName>
        <fullName evidence="1">Dynein light chain</fullName>
    </recommendedName>
</protein>
<sequence length="120" mass="14256">MTKVTQTKDKDFDTIEPRISFTDMTEERRVLCIEICREAYSKQHLDSFKLLITNLEMQHDGELKYFKDMALHIKHEMEKKQQGSWHVIVGTNFGSYVTYEHKGVILFWLENIGFLLFKHG</sequence>
<dbReference type="Gene3D" id="3.30.740.10">
    <property type="entry name" value="Protein Inhibitor Of Neuronal Nitric Oxide Synthase"/>
    <property type="match status" value="1"/>
</dbReference>
<reference evidence="2 3" key="1">
    <citation type="submission" date="2014-06" db="EMBL/GenBank/DDBJ databases">
        <authorList>
            <person name="Swart Estienne"/>
        </authorList>
    </citation>
    <scope>NUCLEOTIDE SEQUENCE [LARGE SCALE GENOMIC DNA]</scope>
    <source>
        <strain evidence="2 3">130c</strain>
    </source>
</reference>
<dbReference type="PANTHER" id="PTHR11886:SF35">
    <property type="entry name" value="DYNEIN LIGHT CHAIN"/>
    <property type="match status" value="1"/>
</dbReference>
<keyword evidence="1" id="KW-0243">Dynein</keyword>
<dbReference type="SUPFAM" id="SSF54648">
    <property type="entry name" value="DLC"/>
    <property type="match status" value="1"/>
</dbReference>
<evidence type="ECO:0000256" key="1">
    <source>
        <dbReference type="RuleBase" id="RU365010"/>
    </source>
</evidence>
<dbReference type="GO" id="GO:0005874">
    <property type="term" value="C:microtubule"/>
    <property type="evidence" value="ECO:0007669"/>
    <property type="project" value="UniProtKB-KW"/>
</dbReference>
<dbReference type="GO" id="GO:0045505">
    <property type="term" value="F:dynein intermediate chain binding"/>
    <property type="evidence" value="ECO:0007669"/>
    <property type="project" value="TreeGrafter"/>
</dbReference>
<keyword evidence="3" id="KW-1185">Reference proteome</keyword>